<evidence type="ECO:0000256" key="1">
    <source>
        <dbReference type="SAM" id="MobiDB-lite"/>
    </source>
</evidence>
<evidence type="ECO:0000256" key="2">
    <source>
        <dbReference type="SAM" id="Phobius"/>
    </source>
</evidence>
<feature type="region of interest" description="Disordered" evidence="1">
    <location>
        <begin position="75"/>
        <end position="96"/>
    </location>
</feature>
<sequence>MTDDRTLIPGVDDIGSGANSDTGGRNRKILLFVLAILVVVILALVVWILNFRSNQQDNADGLFETAESTEVEVSPSYYVGDDQEPTSTTIAPPADDRFVDPEVLASTVDPTCPTLQSAWSNQGSDMDCEAYYEVVRALSKQRQEQGTLPKQTTIEIEYDGQPLTMECQEVSPNYDCRSESGIQIMVGNLDGSGQRNR</sequence>
<proteinExistence type="predicted"/>
<dbReference type="RefSeq" id="WP_284826351.1">
    <property type="nucleotide sequence ID" value="NZ_JASOOY020000031.1"/>
</dbReference>
<feature type="transmembrane region" description="Helical" evidence="2">
    <location>
        <begin position="29"/>
        <end position="49"/>
    </location>
</feature>
<accession>A0AAW9SWA7</accession>
<keyword evidence="2" id="KW-1133">Transmembrane helix</keyword>
<comment type="caution">
    <text evidence="3">The sequence shown here is derived from an EMBL/GenBank/DDBJ whole genome shotgun (WGS) entry which is preliminary data.</text>
</comment>
<evidence type="ECO:0000313" key="4">
    <source>
        <dbReference type="Proteomes" id="UP001223646"/>
    </source>
</evidence>
<dbReference type="Proteomes" id="UP001223646">
    <property type="component" value="Unassembled WGS sequence"/>
</dbReference>
<reference evidence="3" key="2">
    <citation type="submission" date="2024-05" db="EMBL/GenBank/DDBJ databases">
        <authorList>
            <person name="Wolfe A."/>
        </authorList>
    </citation>
    <scope>NUCLEOTIDE SEQUENCE</scope>
    <source>
        <strain evidence="3">UMB1064</strain>
    </source>
</reference>
<dbReference type="AlphaFoldDB" id="A0AAW9SWA7"/>
<reference evidence="3" key="1">
    <citation type="submission" date="2023-05" db="EMBL/GenBank/DDBJ databases">
        <authorList>
            <person name="Du J."/>
        </authorList>
    </citation>
    <scope>NUCLEOTIDE SEQUENCE</scope>
    <source>
        <strain evidence="3">UMB1064</strain>
    </source>
</reference>
<protein>
    <recommendedName>
        <fullName evidence="5">Secreted protein</fullName>
    </recommendedName>
</protein>
<evidence type="ECO:0008006" key="5">
    <source>
        <dbReference type="Google" id="ProtNLM"/>
    </source>
</evidence>
<keyword evidence="2" id="KW-0472">Membrane</keyword>
<dbReference type="EMBL" id="JASOOY020000031">
    <property type="protein sequence ID" value="MEO3717689.1"/>
    <property type="molecule type" value="Genomic_DNA"/>
</dbReference>
<name>A0AAW9SWA7_CORAY</name>
<keyword evidence="2" id="KW-0812">Transmembrane</keyword>
<gene>
    <name evidence="3" type="ORF">QP460_008810</name>
</gene>
<evidence type="ECO:0000313" key="3">
    <source>
        <dbReference type="EMBL" id="MEO3717689.1"/>
    </source>
</evidence>
<organism evidence="3 4">
    <name type="scientific">Corynebacterium amycolatum</name>
    <dbReference type="NCBI Taxonomy" id="43765"/>
    <lineage>
        <taxon>Bacteria</taxon>
        <taxon>Bacillati</taxon>
        <taxon>Actinomycetota</taxon>
        <taxon>Actinomycetes</taxon>
        <taxon>Mycobacteriales</taxon>
        <taxon>Corynebacteriaceae</taxon>
        <taxon>Corynebacterium</taxon>
    </lineage>
</organism>